<dbReference type="Proteomes" id="UP001055172">
    <property type="component" value="Unassembled WGS sequence"/>
</dbReference>
<comment type="caution">
    <text evidence="2">The sequence shown here is derived from an EMBL/GenBank/DDBJ whole genome shotgun (WGS) entry which is preliminary data.</text>
</comment>
<feature type="region of interest" description="Disordered" evidence="1">
    <location>
        <begin position="66"/>
        <end position="88"/>
    </location>
</feature>
<evidence type="ECO:0000313" key="3">
    <source>
        <dbReference type="Proteomes" id="UP001055172"/>
    </source>
</evidence>
<sequence length="88" mass="9905">MASKLLEDTGGTDLDGFISPDRIAMLFWKISEPCHRIAEENIEHANTLCKRYFMEVTRHIFAKPDSDRKLYGGKLSDGSDNAEKVASD</sequence>
<reference evidence="2 3" key="1">
    <citation type="submission" date="2021-07" db="EMBL/GenBank/DDBJ databases">
        <title>Genome data of Colletotrichum spaethianum.</title>
        <authorList>
            <person name="Utami Y.D."/>
            <person name="Hiruma K."/>
        </authorList>
    </citation>
    <scope>NUCLEOTIDE SEQUENCE [LARGE SCALE GENOMIC DNA]</scope>
    <source>
        <strain evidence="2 3">MAFF 242679</strain>
    </source>
</reference>
<gene>
    <name evidence="2" type="ORF">ColLi_11430</name>
</gene>
<dbReference type="AlphaFoldDB" id="A0AA37GYD3"/>
<evidence type="ECO:0000256" key="1">
    <source>
        <dbReference type="SAM" id="MobiDB-lite"/>
    </source>
</evidence>
<name>A0AA37GYD3_9PEZI</name>
<keyword evidence="3" id="KW-1185">Reference proteome</keyword>
<evidence type="ECO:0000313" key="2">
    <source>
        <dbReference type="EMBL" id="GJC88592.1"/>
    </source>
</evidence>
<dbReference type="EMBL" id="BPPX01000034">
    <property type="protein sequence ID" value="GJC88592.1"/>
    <property type="molecule type" value="Genomic_DNA"/>
</dbReference>
<protein>
    <submittedName>
        <fullName evidence="2">Uncharacterized protein</fullName>
    </submittedName>
</protein>
<accession>A0AA37GYD3</accession>
<proteinExistence type="predicted"/>
<organism evidence="2 3">
    <name type="scientific">Colletotrichum liriopes</name>
    <dbReference type="NCBI Taxonomy" id="708192"/>
    <lineage>
        <taxon>Eukaryota</taxon>
        <taxon>Fungi</taxon>
        <taxon>Dikarya</taxon>
        <taxon>Ascomycota</taxon>
        <taxon>Pezizomycotina</taxon>
        <taxon>Sordariomycetes</taxon>
        <taxon>Hypocreomycetidae</taxon>
        <taxon>Glomerellales</taxon>
        <taxon>Glomerellaceae</taxon>
        <taxon>Colletotrichum</taxon>
        <taxon>Colletotrichum spaethianum species complex</taxon>
    </lineage>
</organism>